<sequence>MENIQYVQKLETEKQSYMELPVSLGTMEMIREIEKTKQCLHCDGHDGEESKLTRADALAWVQNMDNADGTQGAHWTMEQTSPYKDTRNVSVPDWEWYAVMNMMYSDYSKTAQKNGVCRPEFFADMAAAFLADKDAPDDKAWRYYHSIAKA</sequence>
<evidence type="ECO:0000259" key="1">
    <source>
        <dbReference type="Pfam" id="PF25223"/>
    </source>
</evidence>
<dbReference type="Pfam" id="PF25223">
    <property type="entry name" value="DUF7841"/>
    <property type="match status" value="1"/>
</dbReference>
<organism evidence="2">
    <name type="scientific">Ackermannviridae sp</name>
    <dbReference type="NCBI Taxonomy" id="2831612"/>
    <lineage>
        <taxon>Viruses</taxon>
        <taxon>Duplodnaviria</taxon>
        <taxon>Heunggongvirae</taxon>
        <taxon>Uroviricota</taxon>
        <taxon>Caudoviricetes</taxon>
        <taxon>Pantevenvirales</taxon>
        <taxon>Ackermannviridae</taxon>
    </lineage>
</organism>
<accession>A0A8S5RR73</accession>
<dbReference type="InterPro" id="IPR057163">
    <property type="entry name" value="DUF7841"/>
</dbReference>
<proteinExistence type="predicted"/>
<reference evidence="2" key="1">
    <citation type="journal article" date="2021" name="Proc. Natl. Acad. Sci. U.S.A.">
        <title>A Catalog of Tens of Thousands of Viruses from Human Metagenomes Reveals Hidden Associations with Chronic Diseases.</title>
        <authorList>
            <person name="Tisza M.J."/>
            <person name="Buck C.B."/>
        </authorList>
    </citation>
    <scope>NUCLEOTIDE SEQUENCE</scope>
    <source>
        <strain evidence="2">CtuoI59</strain>
    </source>
</reference>
<feature type="domain" description="DUF7841" evidence="1">
    <location>
        <begin position="47"/>
        <end position="144"/>
    </location>
</feature>
<protein>
    <recommendedName>
        <fullName evidence="1">DUF7841 domain-containing protein</fullName>
    </recommendedName>
</protein>
<evidence type="ECO:0000313" key="2">
    <source>
        <dbReference type="EMBL" id="DAE46924.1"/>
    </source>
</evidence>
<name>A0A8S5RR73_9CAUD</name>
<dbReference type="EMBL" id="BK033130">
    <property type="protein sequence ID" value="DAE46924.1"/>
    <property type="molecule type" value="Genomic_DNA"/>
</dbReference>